<gene>
    <name evidence="10" type="ORF">HPBE_LOCUS10747</name>
</gene>
<dbReference type="GO" id="GO:0005634">
    <property type="term" value="C:nucleus"/>
    <property type="evidence" value="ECO:0007669"/>
    <property type="project" value="TreeGrafter"/>
</dbReference>
<evidence type="ECO:0000313" key="12">
    <source>
        <dbReference type="WBParaSite" id="HPBE_0001074601-mRNA-1"/>
    </source>
</evidence>
<dbReference type="OrthoDB" id="283111at2759"/>
<evidence type="ECO:0000313" key="11">
    <source>
        <dbReference type="Proteomes" id="UP000050761"/>
    </source>
</evidence>
<keyword evidence="5 7" id="KW-0067">ATP-binding</keyword>
<evidence type="ECO:0000256" key="8">
    <source>
        <dbReference type="SAM" id="MobiDB-lite"/>
    </source>
</evidence>
<keyword evidence="11" id="KW-1185">Reference proteome</keyword>
<dbReference type="GO" id="GO:0043484">
    <property type="term" value="P:regulation of RNA splicing"/>
    <property type="evidence" value="ECO:0007669"/>
    <property type="project" value="TreeGrafter"/>
</dbReference>
<evidence type="ECO:0000256" key="1">
    <source>
        <dbReference type="ARBA" id="ARBA00022527"/>
    </source>
</evidence>
<dbReference type="InterPro" id="IPR051175">
    <property type="entry name" value="CLK_kinases"/>
</dbReference>
<dbReference type="GO" id="GO:0005524">
    <property type="term" value="F:ATP binding"/>
    <property type="evidence" value="ECO:0007669"/>
    <property type="project" value="UniProtKB-UniRule"/>
</dbReference>
<dbReference type="Gene3D" id="3.30.200.20">
    <property type="entry name" value="Phosphorylase Kinase, domain 1"/>
    <property type="match status" value="1"/>
</dbReference>
<protein>
    <submittedName>
        <fullName evidence="12">Protein kinase domain-containing protein</fullName>
    </submittedName>
</protein>
<name>A0A183FS61_HELPZ</name>
<feature type="region of interest" description="Disordered" evidence="8">
    <location>
        <begin position="132"/>
        <end position="196"/>
    </location>
</feature>
<reference evidence="12" key="2">
    <citation type="submission" date="2019-09" db="UniProtKB">
        <authorList>
            <consortium name="WormBaseParasite"/>
        </authorList>
    </citation>
    <scope>IDENTIFICATION</scope>
</reference>
<dbReference type="Proteomes" id="UP000050761">
    <property type="component" value="Unassembled WGS sequence"/>
</dbReference>
<sequence>MPKKPSNDTPLVLRRMPIVVIPRKRKYKNYVSRRRNTHLLASLRKCVSDPHLYRSFNHWKALWREFSPVQEPAASPSADVPRLIDEEEIPRTPVVTNAMVAPSANARRSPLFKQFAGKMTQLKKNEVSQAALHVPLPTPRANLANLPRRPLRTEPSPKASSLRAVASTTQKQGLDPKGEYEEVNNVHSEDKDSTVKLSSFTEAGVPKSSALLKSGAPSPASFPKASPESEKSTATSNNKARGAKMVVTELPPIEPRNAGATPSAPKALRKAYGSKSGTTICAIGSPLTAASTTNNINVEDQRIIEKKVTLRKRKEQVKENAAVQVPSKCQMDIGEKSSQADEQKAKKTVNAVAAAFSTQSVSIDVPESLKVEEKKELEKDVVQPPVKAVTSATANLLAQLQLPPTVSAKVDKIIASGQKSRLQKQTDQRARMKAHLDRQAAGVLPDDDDGHLIFKKNDTLHGRWELREELGEGTFGRVVKAYDKQRDKMRAVKIVRNVHKYRDAAYLEIKVLTKLKQLDPNGTQ</sequence>
<keyword evidence="4" id="KW-0418">Kinase</keyword>
<dbReference type="InterPro" id="IPR017441">
    <property type="entry name" value="Protein_kinase_ATP_BS"/>
</dbReference>
<dbReference type="PANTHER" id="PTHR45646">
    <property type="entry name" value="SERINE/THREONINE-PROTEIN KINASE DOA-RELATED"/>
    <property type="match status" value="1"/>
</dbReference>
<dbReference type="AlphaFoldDB" id="A0A183FS61"/>
<evidence type="ECO:0000256" key="3">
    <source>
        <dbReference type="ARBA" id="ARBA00022741"/>
    </source>
</evidence>
<feature type="binding site" evidence="7">
    <location>
        <position position="493"/>
    </location>
    <ligand>
        <name>ATP</name>
        <dbReference type="ChEBI" id="CHEBI:30616"/>
    </ligand>
</feature>
<keyword evidence="2" id="KW-0808">Transferase</keyword>
<reference evidence="10 11" key="1">
    <citation type="submission" date="2018-11" db="EMBL/GenBank/DDBJ databases">
        <authorList>
            <consortium name="Pathogen Informatics"/>
        </authorList>
    </citation>
    <scope>NUCLEOTIDE SEQUENCE [LARGE SCALE GENOMIC DNA]</scope>
</reference>
<accession>A0A3P7ZPV0</accession>
<dbReference type="PANTHER" id="PTHR45646:SF11">
    <property type="entry name" value="SERINE_THREONINE-PROTEIN KINASE DOA"/>
    <property type="match status" value="1"/>
</dbReference>
<evidence type="ECO:0000256" key="5">
    <source>
        <dbReference type="ARBA" id="ARBA00022840"/>
    </source>
</evidence>
<evidence type="ECO:0000256" key="7">
    <source>
        <dbReference type="PROSITE-ProRule" id="PRU10141"/>
    </source>
</evidence>
<feature type="compositionally biased region" description="Low complexity" evidence="8">
    <location>
        <begin position="214"/>
        <end position="226"/>
    </location>
</feature>
<keyword evidence="1" id="KW-0723">Serine/threonine-protein kinase</keyword>
<feature type="domain" description="Protein kinase" evidence="9">
    <location>
        <begin position="464"/>
        <end position="524"/>
    </location>
</feature>
<comment type="similarity">
    <text evidence="6">Belongs to the protein kinase superfamily. CMGC Ser/Thr protein kinase family. Lammer subfamily.</text>
</comment>
<feature type="region of interest" description="Disordered" evidence="8">
    <location>
        <begin position="209"/>
        <end position="270"/>
    </location>
</feature>
<evidence type="ECO:0000256" key="2">
    <source>
        <dbReference type="ARBA" id="ARBA00022679"/>
    </source>
</evidence>
<evidence type="ECO:0000313" key="10">
    <source>
        <dbReference type="EMBL" id="VDO86197.1"/>
    </source>
</evidence>
<evidence type="ECO:0000256" key="6">
    <source>
        <dbReference type="ARBA" id="ARBA00037966"/>
    </source>
</evidence>
<dbReference type="InterPro" id="IPR011009">
    <property type="entry name" value="Kinase-like_dom_sf"/>
</dbReference>
<keyword evidence="3 7" id="KW-0547">Nucleotide-binding</keyword>
<dbReference type="PROSITE" id="PS50011">
    <property type="entry name" value="PROTEIN_KINASE_DOM"/>
    <property type="match status" value="1"/>
</dbReference>
<dbReference type="PROSITE" id="PS00107">
    <property type="entry name" value="PROTEIN_KINASE_ATP"/>
    <property type="match status" value="1"/>
</dbReference>
<proteinExistence type="inferred from homology"/>
<evidence type="ECO:0000259" key="9">
    <source>
        <dbReference type="PROSITE" id="PS50011"/>
    </source>
</evidence>
<accession>A0A183FS61</accession>
<organism evidence="11 12">
    <name type="scientific">Heligmosomoides polygyrus</name>
    <name type="common">Parasitic roundworm</name>
    <dbReference type="NCBI Taxonomy" id="6339"/>
    <lineage>
        <taxon>Eukaryota</taxon>
        <taxon>Metazoa</taxon>
        <taxon>Ecdysozoa</taxon>
        <taxon>Nematoda</taxon>
        <taxon>Chromadorea</taxon>
        <taxon>Rhabditida</taxon>
        <taxon>Rhabditina</taxon>
        <taxon>Rhabditomorpha</taxon>
        <taxon>Strongyloidea</taxon>
        <taxon>Heligmosomidae</taxon>
        <taxon>Heligmosomoides</taxon>
    </lineage>
</organism>
<dbReference type="EMBL" id="UZAH01026867">
    <property type="protein sequence ID" value="VDO86197.1"/>
    <property type="molecule type" value="Genomic_DNA"/>
</dbReference>
<dbReference type="InterPro" id="IPR000719">
    <property type="entry name" value="Prot_kinase_dom"/>
</dbReference>
<dbReference type="GO" id="GO:0004674">
    <property type="term" value="F:protein serine/threonine kinase activity"/>
    <property type="evidence" value="ECO:0007669"/>
    <property type="project" value="UniProtKB-KW"/>
</dbReference>
<dbReference type="SUPFAM" id="SSF56112">
    <property type="entry name" value="Protein kinase-like (PK-like)"/>
    <property type="match status" value="1"/>
</dbReference>
<evidence type="ECO:0000256" key="4">
    <source>
        <dbReference type="ARBA" id="ARBA00022777"/>
    </source>
</evidence>
<dbReference type="WBParaSite" id="HPBE_0001074601-mRNA-1">
    <property type="protein sequence ID" value="HPBE_0001074601-mRNA-1"/>
    <property type="gene ID" value="HPBE_0001074601"/>
</dbReference>